<dbReference type="Pfam" id="PF25150">
    <property type="entry name" value="TPR_Trm732"/>
    <property type="match status" value="1"/>
</dbReference>
<evidence type="ECO:0000259" key="5">
    <source>
        <dbReference type="Pfam" id="PF25151"/>
    </source>
</evidence>
<dbReference type="Gramene" id="ERM94438">
    <property type="protein sequence ID" value="ERM94438"/>
    <property type="gene ID" value="AMTR_s00010p00258470"/>
</dbReference>
<feature type="domain" description="tRNA (32-2'-O)-methyltransferase regulator THADA-like C-terminal TPR repeats region" evidence="5">
    <location>
        <begin position="1428"/>
        <end position="1619"/>
    </location>
</feature>
<dbReference type="OMA" id="KHCENPI"/>
<evidence type="ECO:0000259" key="3">
    <source>
        <dbReference type="Pfam" id="PF10350"/>
    </source>
</evidence>
<evidence type="ECO:0000259" key="4">
    <source>
        <dbReference type="Pfam" id="PF25150"/>
    </source>
</evidence>
<dbReference type="PANTHER" id="PTHR14387:SF0">
    <property type="entry name" value="DUF2428 DOMAIN-CONTAINING PROTEIN"/>
    <property type="match status" value="1"/>
</dbReference>
<dbReference type="SUPFAM" id="SSF48371">
    <property type="entry name" value="ARM repeat"/>
    <property type="match status" value="1"/>
</dbReference>
<reference evidence="7" key="1">
    <citation type="journal article" date="2013" name="Science">
        <title>The Amborella genome and the evolution of flowering plants.</title>
        <authorList>
            <consortium name="Amborella Genome Project"/>
        </authorList>
    </citation>
    <scope>NUCLEOTIDE SEQUENCE [LARGE SCALE GENOMIC DNA]</scope>
</reference>
<dbReference type="eggNOG" id="KOG1810">
    <property type="taxonomic scope" value="Eukaryota"/>
</dbReference>
<gene>
    <name evidence="6" type="ORF">AMTR_s00010p00258470</name>
</gene>
<accession>W1NG29</accession>
<protein>
    <submittedName>
        <fullName evidence="6">Uncharacterized protein</fullName>
    </submittedName>
</protein>
<feature type="domain" description="tRNA (32-2'-O)-methyltransferase regulator THADA-like TPR repeats region" evidence="4">
    <location>
        <begin position="613"/>
        <end position="923"/>
    </location>
</feature>
<dbReference type="GO" id="GO:0030488">
    <property type="term" value="P:tRNA methylation"/>
    <property type="evidence" value="ECO:0000318"/>
    <property type="project" value="GO_Central"/>
</dbReference>
<dbReference type="STRING" id="13333.W1NG29"/>
<dbReference type="Proteomes" id="UP000017836">
    <property type="component" value="Unassembled WGS sequence"/>
</dbReference>
<feature type="domain" description="DUF2428" evidence="3">
    <location>
        <begin position="1081"/>
        <end position="1426"/>
    </location>
</feature>
<keyword evidence="2" id="KW-0819">tRNA processing</keyword>
<dbReference type="HOGENOM" id="CLU_001343_0_0_1"/>
<dbReference type="InterPro" id="IPR016024">
    <property type="entry name" value="ARM-type_fold"/>
</dbReference>
<evidence type="ECO:0000313" key="6">
    <source>
        <dbReference type="EMBL" id="ERM94438.1"/>
    </source>
</evidence>
<dbReference type="InterPro" id="IPR056843">
    <property type="entry name" value="THADA-like_TPR"/>
</dbReference>
<dbReference type="Pfam" id="PF10350">
    <property type="entry name" value="DUF2428"/>
    <property type="match status" value="1"/>
</dbReference>
<dbReference type="OrthoDB" id="73997at2759"/>
<evidence type="ECO:0000313" key="7">
    <source>
        <dbReference type="Proteomes" id="UP000017836"/>
    </source>
</evidence>
<evidence type="ECO:0000256" key="1">
    <source>
        <dbReference type="ARBA" id="ARBA00010409"/>
    </source>
</evidence>
<sequence length="2287" mass="256630">MSAKWRALQHRHKWTYGSVVFFQAYMENLQSLAPELSGLSFFVKLKEFSTMNSVYSQVNSITKLALSFGELVSNGRDAVSSAIPFYLEILFLENSLPLHRALISVLTKGHSVEAHSELIGSCFRLLCEDYAFNGAKARRFASARVALSIISAPKLGFLKETVENSSVLIAMDICFGLHSTLMEIHDGARPSPITMERCQEAMSCLYYLLQRYPTKFSASDIEFGGQNDYKKYIGANWGVFKDMGVLGIVVKSIVDVLKSSAFSRDCLVAAGVSFCAALQVSFEHHELAMCILYGVFLQKGLKFTMGNDIKEQYMHKFNHLVLDDSDYCRKFYNGDLNSEVKSFSTLSRICLLRGILTAIPREVLNMPFTVSSESAESSNLVSIEACNGYNVSHISSSIWTILFDGILPELCDCCENPLDSHFNFHSLTVTQIALQQIKASLLANIVCLRKENYIPFSEALANRIMKIIWNNLEDPLNQTVKQVHLIFDILLDIQSLVPEHKNKGDGGSQLAQQENGKKKSYLLSIASELLRLGGRCKGRYIPLASLAKRLGAKTLLGMRERLLFETVQAYSDDDVCCSATSFLKCFLECLRDECWNSDGVEKGYSSFRRLCLPPIMSGLISGHSKLRSNLNTYALSVVLAVDVDGIFDMLTVITGNQCDEESVPDSAFGDIQMSLTVDQRVASLVSLLKVSRSLALVEGDIDWLEKTEQYCLNSNCLAIVYLKGVVVKIPVEWLKLALTHVDDSLRIDAAELLFLNPKTSSLPSSLELSLLRKAIPLNMRCCSTAFQMKWRSLFRKFFSRVRTALDRQVKQGSQESMFQGPLNSCFSSFDDDTKRGLELFHFMKWLSCFLFFSCYPSAPYERKTISMELILTMISVWPINPTMFLDEGQSGSSVPPYDEVITSPYVTLLLLGCIVDSWDKLRESSFRILLNYPTPLPGLSNGDAVKEIIVWAKGLVCSPRVRESDAGALILRLLFRKYVLEHGWIIRLSSNVVYEHPQLGGVQVQMSENLQTHRFRSPVSDYVLSLVEWLRAAAEKGEKDLKEACEKSFVHGILLTLRYTFEELDWNSEVVMESRLQLKGALEKLLEVVMRITSLALWVVSADAWFMPEESGDIVEDGGFLPDVTVEIDISENDLKALDNVIPEEQPVEQVVMVGCWLAMKEVSLLLGTITRKIPLPTDVSSSSSSSDLCNAGSANGSEEDLCMQQQAIVFDGMLELKQLEAIGDHFLQVLLKMKHNGAIDKTRAGFTALCNRLLCSNDSRLCRMTESWMEKLMERIVAKGQTVDDLLRRSAGIPSAFIALFLSEPEGTPKKLLPRALRWLIDVAKSSLLILSAPSGTHNYKCGDISSSEDTTMKNKPLSSSLLTSDTPISSGVSKVRDEGVIPTVHAFNALRAAFNDTNLATDTSGFCAEALIISIRSFSSPYWEIRNSACLAYTALVRRMIGFLNVHKRESARRALTGLEFFHRYPSLHPFLYEELKVATEMLGDGNSQKSESSIAKIVHPSLCPILILLSRLKPSTISSESAHSLDPFLFLPFVRLCATQSSLKVRLLASKALTGLVSNEKLHATLQSIAYELPCMDVLGSTSTGSDGNINNGALEGKPRFCSFNSIHGMLLQLSSLVNINCRNLADISKKEQIISQMMPVLMTCSWIGSTKLCPCPTLNGSYLQVLDHLLSVAKDSSTSKYVLVIQSLLLELTSECLELGAPVASDLFDPTKVELRRISTLIYFSCMIGGDLDMYKDGSHSQANSEVASSNSSRLPEIESSVKLDDKIISCIRDACYEVRLATLKVIHKFVNLIESDGPGFTMGGHYFDCMYGWARFNLQPILMRLLDMEDNPKCIYYVLRILFSWNSIQSQNREDLLFKERMDVSKMDRDSVLRFWEKLISLRKDVRHSKTKETLLCCMGICVKQLTKFFRRNEQMAAFTKEYSLERLHDIYSCIYSFVLEIRHCASSSEPVTMRKAAAEAMVASGLLEEATFVGTLVSNERVFCFDEEERRGSISCNWLETINRYAIDILDLWFTCIKLLEDEDVGLRCKLSIAMQRCINTMGFTKIYENGDVPVQVERVLESTFECQSSVFGNWLGYLNYLSGQVFNAGNYVTNKWDLIRRVFDKEIDNHHEERLLVCQISCFHIQKLLSRKNIHEIWGKDIKSMVEKWRMKYLGQILSFSENYINSDDSIVWIAGIANHQDAFISLYANLLGLYAFSHCPGDENHPPFEIVSGVPLYPGLVGLGGIMTPLLRNPLISNLYFLVLKVYEKLSGVKLCSSEQNKNRDLSCCQGFDPYFLLR</sequence>
<organism evidence="6 7">
    <name type="scientific">Amborella trichopoda</name>
    <dbReference type="NCBI Taxonomy" id="13333"/>
    <lineage>
        <taxon>Eukaryota</taxon>
        <taxon>Viridiplantae</taxon>
        <taxon>Streptophyta</taxon>
        <taxon>Embryophyta</taxon>
        <taxon>Tracheophyta</taxon>
        <taxon>Spermatophyta</taxon>
        <taxon>Magnoliopsida</taxon>
        <taxon>Amborellales</taxon>
        <taxon>Amborellaceae</taxon>
        <taxon>Amborella</taxon>
    </lineage>
</organism>
<comment type="similarity">
    <text evidence="1">Belongs to the THADA family.</text>
</comment>
<dbReference type="Pfam" id="PF25151">
    <property type="entry name" value="TPR_Trm732_C"/>
    <property type="match status" value="1"/>
</dbReference>
<evidence type="ECO:0000256" key="2">
    <source>
        <dbReference type="ARBA" id="ARBA00022694"/>
    </source>
</evidence>
<name>W1NG29_AMBTC</name>
<keyword evidence="7" id="KW-1185">Reference proteome</keyword>
<proteinExistence type="inferred from homology"/>
<dbReference type="InterPro" id="IPR051954">
    <property type="entry name" value="tRNA_methyltransferase_THADA"/>
</dbReference>
<dbReference type="InterPro" id="IPR019442">
    <property type="entry name" value="THADA/TRM732_DUF2428"/>
</dbReference>
<dbReference type="PANTHER" id="PTHR14387">
    <property type="entry name" value="THADA/DEATH RECEPTOR INTERACTING PROTEIN"/>
    <property type="match status" value="1"/>
</dbReference>
<dbReference type="InterPro" id="IPR056842">
    <property type="entry name" value="THADA-like_TPR_C"/>
</dbReference>
<dbReference type="EMBL" id="KI397513">
    <property type="protein sequence ID" value="ERM94438.1"/>
    <property type="molecule type" value="Genomic_DNA"/>
</dbReference>